<keyword evidence="4" id="KW-1185">Reference proteome</keyword>
<feature type="domain" description="DUF835" evidence="2">
    <location>
        <begin position="243"/>
        <end position="365"/>
    </location>
</feature>
<keyword evidence="1" id="KW-0812">Transmembrane</keyword>
<keyword evidence="1" id="KW-1133">Transmembrane helix</keyword>
<feature type="transmembrane region" description="Helical" evidence="1">
    <location>
        <begin position="72"/>
        <end position="91"/>
    </location>
</feature>
<protein>
    <recommendedName>
        <fullName evidence="2">DUF835 domain-containing protein</fullName>
    </recommendedName>
</protein>
<dbReference type="KEGG" id="ppac:PAP_00590"/>
<dbReference type="Proteomes" id="UP000027981">
    <property type="component" value="Chromosome"/>
</dbReference>
<dbReference type="InterPro" id="IPR008553">
    <property type="entry name" value="DUF835"/>
</dbReference>
<feature type="transmembrane region" description="Helical" evidence="1">
    <location>
        <begin position="103"/>
        <end position="124"/>
    </location>
</feature>
<evidence type="ECO:0000313" key="4">
    <source>
        <dbReference type="Proteomes" id="UP000027981"/>
    </source>
</evidence>
<feature type="transmembrane region" description="Helical" evidence="1">
    <location>
        <begin position="166"/>
        <end position="184"/>
    </location>
</feature>
<dbReference type="AlphaFoldDB" id="A0A075LVR8"/>
<keyword evidence="1" id="KW-0472">Membrane</keyword>
<feature type="transmembrane region" description="Helical" evidence="1">
    <location>
        <begin position="136"/>
        <end position="154"/>
    </location>
</feature>
<reference evidence="3 4" key="2">
    <citation type="journal article" date="2015" name="Genome Announc.">
        <title>Complete Genome Sequence of Hyperthermophilic Piezophilic Archaeon Palaeococcus pacificus DY20341T, Isolated from Deep-Sea Hydrothermal Sediments.</title>
        <authorList>
            <person name="Zeng X."/>
            <person name="Jebbar M."/>
            <person name="Shao Z."/>
        </authorList>
    </citation>
    <scope>NUCLEOTIDE SEQUENCE [LARGE SCALE GENOMIC DNA]</scope>
    <source>
        <strain evidence="3 4">DY20341</strain>
    </source>
</reference>
<name>A0A075LVR8_9EURY</name>
<evidence type="ECO:0000313" key="3">
    <source>
        <dbReference type="EMBL" id="AIF68563.1"/>
    </source>
</evidence>
<evidence type="ECO:0000256" key="1">
    <source>
        <dbReference type="SAM" id="Phobius"/>
    </source>
</evidence>
<dbReference type="eggNOG" id="arCOG03805">
    <property type="taxonomic scope" value="Archaea"/>
</dbReference>
<feature type="transmembrane region" description="Helical" evidence="1">
    <location>
        <begin position="47"/>
        <end position="66"/>
    </location>
</feature>
<accession>A0A075LVR8</accession>
<dbReference type="PANTHER" id="PTHR33531">
    <property type="entry name" value="RUBRERYTHRIN SUBFAMILY"/>
    <property type="match status" value="1"/>
</dbReference>
<reference evidence="4" key="1">
    <citation type="submission" date="2013-06" db="EMBL/GenBank/DDBJ databases">
        <title>Complete Genome Sequence of Hyperthermophilic Palaeococcus pacificus DY20341T, Isolated from a Deep-Sea Hydrothermal Sediments.</title>
        <authorList>
            <person name="Zeng X."/>
            <person name="Shao Z."/>
        </authorList>
    </citation>
    <scope>NUCLEOTIDE SEQUENCE [LARGE SCALE GENOMIC DNA]</scope>
    <source>
        <strain evidence="4">DY20341</strain>
    </source>
</reference>
<feature type="transmembrane region" description="Helical" evidence="1">
    <location>
        <begin position="190"/>
        <end position="213"/>
    </location>
</feature>
<feature type="transmembrane region" description="Helical" evidence="1">
    <location>
        <begin position="15"/>
        <end position="40"/>
    </location>
</feature>
<dbReference type="STRING" id="1343739.PAP_00590"/>
<evidence type="ECO:0000259" key="2">
    <source>
        <dbReference type="Pfam" id="PF05763"/>
    </source>
</evidence>
<proteinExistence type="predicted"/>
<dbReference type="PANTHER" id="PTHR33531:SF7">
    <property type="entry name" value="HYPOTHETICAL MEMBRANE PROTEIN, CONSERVED"/>
    <property type="match status" value="1"/>
</dbReference>
<dbReference type="HOGENOM" id="CLU_063611_0_0_2"/>
<gene>
    <name evidence="3" type="ORF">PAP_00590</name>
</gene>
<dbReference type="Pfam" id="PF05763">
    <property type="entry name" value="DUF835"/>
    <property type="match status" value="1"/>
</dbReference>
<sequence length="370" mass="41497">MCIDIVLIGMTVNSLVLAVGQGINTLLKLSAFVLLLHAYVSYKRKSALFWSLAFLVDALSIVSDIVSEQYGLAIFQALAVSLLFYGAFILLEEEGMSPSQPYIKNIAGLAPLILTLYIITYYALKEGANPSFDELALMYGIAGFFHFFTGALLFGLHGVYMKRGTYLAAAFMIYGIHKMDYPFLRPVEWFAPIGFILGALFTLFEVVLVLVVVSSDEFRNLNRPVSQVDFKEGVMIISPREYPKIKEHLRDAPVLAFLRKVKEAPENWEVYFITKVAGYRSISPTEPEKIVELSCRYLIEAKKKGISGVILLDCIEYLRAYNEFISIAKFLSALKDYITVYGGTLVLVIDSTAWDEKEMGMLKRVLGVEV</sequence>
<dbReference type="EMBL" id="CP006019">
    <property type="protein sequence ID" value="AIF68563.1"/>
    <property type="molecule type" value="Genomic_DNA"/>
</dbReference>
<organism evidence="3 4">
    <name type="scientific">Palaeococcus pacificus DY20341</name>
    <dbReference type="NCBI Taxonomy" id="1343739"/>
    <lineage>
        <taxon>Archaea</taxon>
        <taxon>Methanobacteriati</taxon>
        <taxon>Methanobacteriota</taxon>
        <taxon>Thermococci</taxon>
        <taxon>Thermococcales</taxon>
        <taxon>Thermococcaceae</taxon>
        <taxon>Palaeococcus</taxon>
    </lineage>
</organism>